<dbReference type="STRING" id="34059.A9308_01250"/>
<evidence type="ECO:0000256" key="1">
    <source>
        <dbReference type="SAM" id="MobiDB-lite"/>
    </source>
</evidence>
<gene>
    <name evidence="2" type="ORF">A9308_01250</name>
</gene>
<evidence type="ECO:0000313" key="2">
    <source>
        <dbReference type="EMBL" id="OBX73098.1"/>
    </source>
</evidence>
<organism evidence="2 3">
    <name type="scientific">Faucicola atlantae</name>
    <dbReference type="NCBI Taxonomy" id="34059"/>
    <lineage>
        <taxon>Bacteria</taxon>
        <taxon>Pseudomonadati</taxon>
        <taxon>Pseudomonadota</taxon>
        <taxon>Gammaproteobacteria</taxon>
        <taxon>Moraxellales</taxon>
        <taxon>Moraxellaceae</taxon>
        <taxon>Faucicola</taxon>
    </lineage>
</organism>
<dbReference type="OrthoDB" id="6650407at2"/>
<feature type="compositionally biased region" description="Pro residues" evidence="1">
    <location>
        <begin position="179"/>
        <end position="191"/>
    </location>
</feature>
<proteinExistence type="predicted"/>
<dbReference type="EMBL" id="LZMZ01000053">
    <property type="protein sequence ID" value="OBX73098.1"/>
    <property type="molecule type" value="Genomic_DNA"/>
</dbReference>
<name>A0A1B8Q8U8_9GAMM</name>
<dbReference type="Proteomes" id="UP000092508">
    <property type="component" value="Unassembled WGS sequence"/>
</dbReference>
<dbReference type="RefSeq" id="WP_067238854.1">
    <property type="nucleotide sequence ID" value="NZ_LZMZ01000053.1"/>
</dbReference>
<evidence type="ECO:0000313" key="3">
    <source>
        <dbReference type="Proteomes" id="UP000092508"/>
    </source>
</evidence>
<reference evidence="2 3" key="1">
    <citation type="submission" date="2016-06" db="EMBL/GenBank/DDBJ databases">
        <title>Draft genome of Moraxella atlantae CCUG 66109.</title>
        <authorList>
            <person name="Salva-Serra F."/>
            <person name="Engstrom-Jakobsson H."/>
            <person name="Thorell K."/>
            <person name="Gonzales-Siles L."/>
            <person name="Karlsson R."/>
            <person name="Boulund F."/>
            <person name="Engstrand L."/>
            <person name="Kristiansson E."/>
            <person name="Moore E."/>
        </authorList>
    </citation>
    <scope>NUCLEOTIDE SEQUENCE [LARGE SCALE GENOMIC DNA]</scope>
    <source>
        <strain evidence="2 3">CCUG 66109</strain>
    </source>
</reference>
<protein>
    <submittedName>
        <fullName evidence="2">Uncharacterized protein</fullName>
    </submittedName>
</protein>
<sequence length="382" mass="41779">MAYITTHHRFVIDDNHPSDVFGELTNFFSLYSATVDNLRHLSLQLTVPPDFDVDDNKKLAAAYRQFIQGVRYTVPDAHILPLAFDTQDQTTDNANTLTLLIQHIAEYDADADAEFDTPSLYQRTLGKLLPKFHGERSDDGLYPAQSTPTLPQAMQALPPIAPMVNVPSQPRQPTRAPVAYPPTYQPQPVAQPQPMQAPQYTAPAPVNPLASQNTYATPPQDQHHQPQRQAYAQPQPPQPTPSTPQPPLPNIAHSAKPHYTYLTDVIVREAERKRAQLVGQTVRSITLKPADGLTLAWVEQLFASFNAAASQAKGQAASDAIGLVSYGYEILKPKLQAMGVSVAEDMTFGLKTTAKAGVAEHNALQSGTVLPSQLNLGVKFVV</sequence>
<feature type="region of interest" description="Disordered" evidence="1">
    <location>
        <begin position="162"/>
        <end position="254"/>
    </location>
</feature>
<comment type="caution">
    <text evidence="2">The sequence shown here is derived from an EMBL/GenBank/DDBJ whole genome shotgun (WGS) entry which is preliminary data.</text>
</comment>
<feature type="compositionally biased region" description="Pro residues" evidence="1">
    <location>
        <begin position="234"/>
        <end position="249"/>
    </location>
</feature>
<accession>A0A1B8Q8U8</accession>
<dbReference type="AlphaFoldDB" id="A0A1B8Q8U8"/>
<feature type="compositionally biased region" description="Low complexity" evidence="1">
    <location>
        <begin position="192"/>
        <end position="204"/>
    </location>
</feature>